<evidence type="ECO:0000256" key="16">
    <source>
        <dbReference type="PIRNR" id="PIRNR000732"/>
    </source>
</evidence>
<dbReference type="InterPro" id="IPR050499">
    <property type="entry name" value="PEP-utilizing_PTS_enzyme"/>
</dbReference>
<dbReference type="SUPFAM" id="SSF47831">
    <property type="entry name" value="Enzyme I of the PEP:sugar phosphotransferase system HPr-binding (sub)domain"/>
    <property type="match status" value="1"/>
</dbReference>
<reference evidence="23 24" key="1">
    <citation type="submission" date="2019-02" db="EMBL/GenBank/DDBJ databases">
        <title>Deep-cultivation of Planctomycetes and their phenomic and genomic characterization uncovers novel biology.</title>
        <authorList>
            <person name="Wiegand S."/>
            <person name="Jogler M."/>
            <person name="Boedeker C."/>
            <person name="Pinto D."/>
            <person name="Vollmers J."/>
            <person name="Rivas-Marin E."/>
            <person name="Kohn T."/>
            <person name="Peeters S.H."/>
            <person name="Heuer A."/>
            <person name="Rast P."/>
            <person name="Oberbeckmann S."/>
            <person name="Bunk B."/>
            <person name="Jeske O."/>
            <person name="Meyerdierks A."/>
            <person name="Storesund J.E."/>
            <person name="Kallscheuer N."/>
            <person name="Luecker S."/>
            <person name="Lage O.M."/>
            <person name="Pohl T."/>
            <person name="Merkel B.J."/>
            <person name="Hornburger P."/>
            <person name="Mueller R.-W."/>
            <person name="Bruemmer F."/>
            <person name="Labrenz M."/>
            <person name="Spormann A.M."/>
            <person name="Op den Camp H."/>
            <person name="Overmann J."/>
            <person name="Amann R."/>
            <person name="Jetten M.S.M."/>
            <person name="Mascher T."/>
            <person name="Medema M.H."/>
            <person name="Devos D.P."/>
            <person name="Kaster A.-K."/>
            <person name="Ovreas L."/>
            <person name="Rohde M."/>
            <person name="Galperin M.Y."/>
            <person name="Jogler C."/>
        </authorList>
    </citation>
    <scope>NUCLEOTIDE SEQUENCE [LARGE SCALE GENOMIC DNA]</scope>
    <source>
        <strain evidence="23 24">Pla133</strain>
    </source>
</reference>
<comment type="similarity">
    <text evidence="4 16">Belongs to the PEP-utilizing enzyme family.</text>
</comment>
<evidence type="ECO:0000256" key="8">
    <source>
        <dbReference type="ARBA" id="ARBA00022490"/>
    </source>
</evidence>
<protein>
    <recommendedName>
        <fullName evidence="6 16">Phosphoenolpyruvate-protein phosphotransferase</fullName>
        <ecNumber evidence="5 16">2.7.3.9</ecNumber>
    </recommendedName>
    <alternativeName>
        <fullName evidence="15 16">Phosphotransferase system, enzyme I</fullName>
    </alternativeName>
</protein>
<organism evidence="23 24">
    <name type="scientific">Engelhardtia mirabilis</name>
    <dbReference type="NCBI Taxonomy" id="2528011"/>
    <lineage>
        <taxon>Bacteria</taxon>
        <taxon>Pseudomonadati</taxon>
        <taxon>Planctomycetota</taxon>
        <taxon>Planctomycetia</taxon>
        <taxon>Planctomycetia incertae sedis</taxon>
        <taxon>Engelhardtia</taxon>
    </lineage>
</organism>
<dbReference type="GO" id="GO:0008965">
    <property type="term" value="F:phosphoenolpyruvate-protein phosphotransferase activity"/>
    <property type="evidence" value="ECO:0007669"/>
    <property type="project" value="UniProtKB-EC"/>
</dbReference>
<feature type="binding site" evidence="19">
    <location>
        <position position="436"/>
    </location>
    <ligand>
        <name>Mg(2+)</name>
        <dbReference type="ChEBI" id="CHEBI:18420"/>
    </ligand>
</feature>
<keyword evidence="10 16" id="KW-0808">Transferase</keyword>
<evidence type="ECO:0000313" key="23">
    <source>
        <dbReference type="EMBL" id="QDU66017.1"/>
    </source>
</evidence>
<evidence type="ECO:0000256" key="10">
    <source>
        <dbReference type="ARBA" id="ARBA00022679"/>
    </source>
</evidence>
<dbReference type="PRINTS" id="PR01736">
    <property type="entry name" value="PHPHTRNFRASE"/>
</dbReference>
<accession>A0A518BGA5</accession>
<feature type="active site" description="Proton donor" evidence="17">
    <location>
        <position position="507"/>
    </location>
</feature>
<comment type="subcellular location">
    <subcellularLocation>
        <location evidence="3 16">Cytoplasm</location>
    </subcellularLocation>
</comment>
<dbReference type="InterPro" id="IPR015813">
    <property type="entry name" value="Pyrv/PenolPyrv_kinase-like_dom"/>
</dbReference>
<feature type="binding site" evidence="18">
    <location>
        <position position="301"/>
    </location>
    <ligand>
        <name>phosphoenolpyruvate</name>
        <dbReference type="ChEBI" id="CHEBI:58702"/>
    </ligand>
</feature>
<dbReference type="InterPro" id="IPR036637">
    <property type="entry name" value="Phosphohistidine_dom_sf"/>
</dbReference>
<dbReference type="SUPFAM" id="SSF52009">
    <property type="entry name" value="Phosphohistidine domain"/>
    <property type="match status" value="1"/>
</dbReference>
<comment type="catalytic activity">
    <reaction evidence="1 16">
        <text>L-histidyl-[protein] + phosphoenolpyruvate = N(pros)-phospho-L-histidyl-[protein] + pyruvate</text>
        <dbReference type="Rhea" id="RHEA:23880"/>
        <dbReference type="Rhea" id="RHEA-COMP:9745"/>
        <dbReference type="Rhea" id="RHEA-COMP:9746"/>
        <dbReference type="ChEBI" id="CHEBI:15361"/>
        <dbReference type="ChEBI" id="CHEBI:29979"/>
        <dbReference type="ChEBI" id="CHEBI:58702"/>
        <dbReference type="ChEBI" id="CHEBI:64837"/>
        <dbReference type="EC" id="2.7.3.9"/>
    </reaction>
</comment>
<name>A0A518BGA5_9BACT</name>
<evidence type="ECO:0000259" key="21">
    <source>
        <dbReference type="Pfam" id="PF02896"/>
    </source>
</evidence>
<dbReference type="Pfam" id="PF02896">
    <property type="entry name" value="PEP-utilizers_C"/>
    <property type="match status" value="1"/>
</dbReference>
<evidence type="ECO:0000256" key="1">
    <source>
        <dbReference type="ARBA" id="ARBA00000683"/>
    </source>
</evidence>
<dbReference type="PANTHER" id="PTHR46244:SF6">
    <property type="entry name" value="PHOSPHOENOLPYRUVATE-PROTEIN PHOSPHOTRANSFERASE"/>
    <property type="match status" value="1"/>
</dbReference>
<keyword evidence="11 16" id="KW-0598">Phosphotransferase system</keyword>
<dbReference type="PROSITE" id="PS00742">
    <property type="entry name" value="PEP_ENZYMES_2"/>
    <property type="match status" value="1"/>
</dbReference>
<proteinExistence type="inferred from homology"/>
<evidence type="ECO:0000256" key="6">
    <source>
        <dbReference type="ARBA" id="ARBA00016544"/>
    </source>
</evidence>
<keyword evidence="24" id="KW-1185">Reference proteome</keyword>
<dbReference type="SUPFAM" id="SSF51621">
    <property type="entry name" value="Phosphoenolpyruvate/pyruvate domain"/>
    <property type="match status" value="1"/>
</dbReference>
<dbReference type="NCBIfam" id="TIGR01417">
    <property type="entry name" value="PTS_I_fam"/>
    <property type="match status" value="1"/>
</dbReference>
<evidence type="ECO:0000259" key="22">
    <source>
        <dbReference type="Pfam" id="PF05524"/>
    </source>
</evidence>
<sequence length="584" mass="64689">MPTSRSIKGVAVSMGLAEGPVHIVRAGKTEVPTWSVREDDLPQEFARLAAALSSAAEELTDRQRAIARQASEKDAEIFAVHRMILQDPSALQTIERLIQEERINAEAAVSKLIERVVGRVNSMEGASVRDYANDLADPWRRVLEHLLQRDQESIAQSEAKVILAAAELTPKVVTFLPRERILGVVTEQGGRFSHAAVLARSLGIPCVVTLPNLLARLEQNMHVTVDGDHGLVQLRPGEQDLNRFRRIAAKRGERRLSMLAYAPEPAVSLDGARLRCEVNIESMRDFETFDVAHTDGVGLLRTEFLYMERSSFPSEEEQYRMYRRVVETMAGRTVTIRTLDVGGDKPLPYFKVPPEPNPALGWRGLRIQLQWPDLFQAQVRAMLRAASEGNLRILLPMVGSLEQVRQARRVIQEVGENLREQGYDVPESVPLGIMIEVPSLLFVLPQVMAEVDFVSVGTNDLVQYLLAVDRDNSWVARLYQPTDPAVMRALEQVATAAKAAGVPCSVCGDVASDPVAAVLLLGLGYDSVSVAPHFVPAIKFAVRRCTVEGARRFVRELLECSTTEGVKQALGRMREQLFEGVDQA</sequence>
<dbReference type="Proteomes" id="UP000316921">
    <property type="component" value="Chromosome"/>
</dbReference>
<evidence type="ECO:0000256" key="11">
    <source>
        <dbReference type="ARBA" id="ARBA00022683"/>
    </source>
</evidence>
<feature type="binding site" evidence="18">
    <location>
        <position position="337"/>
    </location>
    <ligand>
        <name>phosphoenolpyruvate</name>
        <dbReference type="ChEBI" id="CHEBI:58702"/>
    </ligand>
</feature>
<evidence type="ECO:0000256" key="2">
    <source>
        <dbReference type="ARBA" id="ARBA00001946"/>
    </source>
</evidence>
<keyword evidence="8 16" id="KW-0963">Cytoplasm</keyword>
<keyword evidence="14 16" id="KW-0460">Magnesium</keyword>
<dbReference type="Gene3D" id="1.10.274.10">
    <property type="entry name" value="PtsI, HPr-binding domain"/>
    <property type="match status" value="1"/>
</dbReference>
<keyword evidence="23" id="KW-0670">Pyruvate</keyword>
<keyword evidence="12 16" id="KW-0479">Metal-binding</keyword>
<evidence type="ECO:0000256" key="18">
    <source>
        <dbReference type="PIRSR" id="PIRSR000732-2"/>
    </source>
</evidence>
<evidence type="ECO:0000259" key="20">
    <source>
        <dbReference type="Pfam" id="PF00391"/>
    </source>
</evidence>
<evidence type="ECO:0000256" key="12">
    <source>
        <dbReference type="ARBA" id="ARBA00022723"/>
    </source>
</evidence>
<feature type="domain" description="Phosphotransferase system enzyme I N-terminal" evidence="22">
    <location>
        <begin position="8"/>
        <end position="127"/>
    </location>
</feature>
<evidence type="ECO:0000256" key="13">
    <source>
        <dbReference type="ARBA" id="ARBA00022777"/>
    </source>
</evidence>
<dbReference type="GO" id="GO:0005737">
    <property type="term" value="C:cytoplasm"/>
    <property type="evidence" value="ECO:0007669"/>
    <property type="project" value="UniProtKB-SubCell"/>
</dbReference>
<dbReference type="GO" id="GO:0046872">
    <property type="term" value="F:metal ion binding"/>
    <property type="evidence" value="ECO:0007669"/>
    <property type="project" value="UniProtKB-KW"/>
</dbReference>
<dbReference type="InterPro" id="IPR006318">
    <property type="entry name" value="PTS_EI-like"/>
</dbReference>
<keyword evidence="9 16" id="KW-0762">Sugar transport</keyword>
<dbReference type="Pfam" id="PF00391">
    <property type="entry name" value="PEP-utilizers"/>
    <property type="match status" value="1"/>
</dbReference>
<dbReference type="Pfam" id="PF05524">
    <property type="entry name" value="PEP-utilisers_N"/>
    <property type="match status" value="1"/>
</dbReference>
<evidence type="ECO:0000256" key="7">
    <source>
        <dbReference type="ARBA" id="ARBA00022448"/>
    </source>
</evidence>
<feature type="domain" description="PEP-utilising enzyme C-terminal" evidence="21">
    <location>
        <begin position="264"/>
        <end position="545"/>
    </location>
</feature>
<dbReference type="AlphaFoldDB" id="A0A518BGA5"/>
<evidence type="ECO:0000313" key="24">
    <source>
        <dbReference type="Proteomes" id="UP000316921"/>
    </source>
</evidence>
<feature type="binding site" evidence="18">
    <location>
        <begin position="459"/>
        <end position="460"/>
    </location>
    <ligand>
        <name>phosphoenolpyruvate</name>
        <dbReference type="ChEBI" id="CHEBI:58702"/>
    </ligand>
</feature>
<dbReference type="InterPro" id="IPR024692">
    <property type="entry name" value="PTS_EI"/>
</dbReference>
<dbReference type="InterPro" id="IPR036618">
    <property type="entry name" value="PtsI_HPr-bd_sf"/>
</dbReference>
<dbReference type="PIRSF" id="PIRSF000732">
    <property type="entry name" value="PTS_enzyme_I"/>
    <property type="match status" value="1"/>
</dbReference>
<evidence type="ECO:0000256" key="19">
    <source>
        <dbReference type="PIRSR" id="PIRSR000732-3"/>
    </source>
</evidence>
<feature type="binding site" evidence="18">
    <location>
        <position position="470"/>
    </location>
    <ligand>
        <name>phosphoenolpyruvate</name>
        <dbReference type="ChEBI" id="CHEBI:58702"/>
    </ligand>
</feature>
<evidence type="ECO:0000256" key="14">
    <source>
        <dbReference type="ARBA" id="ARBA00022842"/>
    </source>
</evidence>
<dbReference type="Gene3D" id="3.50.30.10">
    <property type="entry name" value="Phosphohistidine domain"/>
    <property type="match status" value="1"/>
</dbReference>
<evidence type="ECO:0000256" key="9">
    <source>
        <dbReference type="ARBA" id="ARBA00022597"/>
    </source>
</evidence>
<dbReference type="GO" id="GO:0009401">
    <property type="term" value="P:phosphoenolpyruvate-dependent sugar phosphotransferase system"/>
    <property type="evidence" value="ECO:0007669"/>
    <property type="project" value="UniProtKB-KW"/>
</dbReference>
<evidence type="ECO:0000256" key="3">
    <source>
        <dbReference type="ARBA" id="ARBA00004496"/>
    </source>
</evidence>
<dbReference type="InterPro" id="IPR040442">
    <property type="entry name" value="Pyrv_kinase-like_dom_sf"/>
</dbReference>
<evidence type="ECO:0000256" key="4">
    <source>
        <dbReference type="ARBA" id="ARBA00007837"/>
    </source>
</evidence>
<gene>
    <name evidence="23" type="primary">ptsI_1</name>
    <name evidence="23" type="ORF">Pla133_10830</name>
</gene>
<evidence type="ECO:0000256" key="15">
    <source>
        <dbReference type="ARBA" id="ARBA00033235"/>
    </source>
</evidence>
<dbReference type="PANTHER" id="PTHR46244">
    <property type="entry name" value="PHOSPHOENOLPYRUVATE-PROTEIN PHOSPHOTRANSFERASE"/>
    <property type="match status" value="1"/>
</dbReference>
<feature type="domain" description="PEP-utilising enzyme mobile" evidence="20">
    <location>
        <begin position="159"/>
        <end position="230"/>
    </location>
</feature>
<dbReference type="EC" id="2.7.3.9" evidence="5 16"/>
<feature type="binding site" evidence="19">
    <location>
        <position position="460"/>
    </location>
    <ligand>
        <name>Mg(2+)</name>
        <dbReference type="ChEBI" id="CHEBI:18420"/>
    </ligand>
</feature>
<dbReference type="RefSeq" id="WP_145063188.1">
    <property type="nucleotide sequence ID" value="NZ_CP036287.1"/>
</dbReference>
<dbReference type="InterPro" id="IPR008279">
    <property type="entry name" value="PEP-util_enz_mobile_dom"/>
</dbReference>
<dbReference type="GO" id="GO:0016301">
    <property type="term" value="F:kinase activity"/>
    <property type="evidence" value="ECO:0007669"/>
    <property type="project" value="UniProtKB-KW"/>
</dbReference>
<dbReference type="InterPro" id="IPR023151">
    <property type="entry name" value="PEP_util_CS"/>
</dbReference>
<keyword evidence="13 16" id="KW-0418">Kinase</keyword>
<dbReference type="InterPro" id="IPR008731">
    <property type="entry name" value="PTS_EIN"/>
</dbReference>
<evidence type="ECO:0000256" key="5">
    <source>
        <dbReference type="ARBA" id="ARBA00012232"/>
    </source>
</evidence>
<dbReference type="InterPro" id="IPR000121">
    <property type="entry name" value="PEP_util_C"/>
</dbReference>
<comment type="cofactor">
    <cofactor evidence="2 16 19">
        <name>Mg(2+)</name>
        <dbReference type="ChEBI" id="CHEBI:18420"/>
    </cofactor>
</comment>
<dbReference type="EMBL" id="CP036287">
    <property type="protein sequence ID" value="QDU66017.1"/>
    <property type="molecule type" value="Genomic_DNA"/>
</dbReference>
<keyword evidence="7 16" id="KW-0813">Transport</keyword>
<comment type="function">
    <text evidence="16">General (non sugar-specific) component of the phosphoenolpyruvate-dependent sugar phosphotransferase system (sugar PTS). This major carbohydrate active-transport system catalyzes the phosphorylation of incoming sugar substrates concomitantly with their translocation across the cell membrane. Enzyme I transfers the phosphoryl group from phosphoenolpyruvate (PEP) to the phosphoryl carrier protein (HPr).</text>
</comment>
<evidence type="ECO:0000256" key="17">
    <source>
        <dbReference type="PIRSR" id="PIRSR000732-1"/>
    </source>
</evidence>
<dbReference type="Gene3D" id="3.20.20.60">
    <property type="entry name" value="Phosphoenolpyruvate-binding domains"/>
    <property type="match status" value="1"/>
</dbReference>
<feature type="active site" description="Tele-phosphohistidine intermediate" evidence="17">
    <location>
        <position position="194"/>
    </location>
</feature>
<dbReference type="KEGG" id="pbap:Pla133_10830"/>